<keyword evidence="5 7" id="KW-1133">Transmembrane helix</keyword>
<evidence type="ECO:0000256" key="5">
    <source>
        <dbReference type="ARBA" id="ARBA00022989"/>
    </source>
</evidence>
<feature type="transmembrane region" description="Helical" evidence="7">
    <location>
        <begin position="41"/>
        <end position="62"/>
    </location>
</feature>
<sequence>MVIKRLKITLPKPKVSLDRLGQLVFTFKEVTKLALKTNKNLLILAFILNALWGFSAAPGFYLEKLILDRLVENIGNPNWQTALNMISILIILRLLLELTRNILSRISGFLRRALSRQFDAEINVQIGKKLAELDLKLIEDPDFKNKYDKIERESGRRAWGLMMPLSDIPNYLVGFLSSVALLILLHPLVSFGIIIVSVPQFLIDRKFIKKDYELDTKLSPLYRIWGWLSNYLVRNRNYLELKILKLSEYLVNKLRKIQEQVLYEWYGLQKKRELSRFWSLLPLTIFELGISLWLVFLVIGKKVTIGSFEMFLRALRNAQANLTGLVSSFLEIYENYIYVSDLVWFLNLEPTIERSNRGMRLSKDEKYSVKLEHVWFKYREEQPWVVKDISFIINPGERIALVGENGVGKSTLIKLIARFYDPQRGNVRIGSNNLNKINLADWRARLGVLFQEFETYPFSARETIGYGDVARINELTEIKEAARRTDIANYIESLPLGWENPLAPEFEKGVAPSIGQWQRFGISRMLFRKNADILIMDEPTSSVDPRAEEKIFNELLVKTEGKILIFVSQRFSTVRRADRILVMDKGRVVEEGTHEELMKKNGLYEELFTIQAKGYK</sequence>
<dbReference type="SUPFAM" id="SSF90123">
    <property type="entry name" value="ABC transporter transmembrane region"/>
    <property type="match status" value="1"/>
</dbReference>
<gene>
    <name evidence="9" type="ORF">A2V80_02110</name>
</gene>
<dbReference type="PANTHER" id="PTHR24221:SF646">
    <property type="entry name" value="HAEMOLYSIN SECRETION ATP-BINDING PROTEIN"/>
    <property type="match status" value="1"/>
</dbReference>
<dbReference type="InterPro" id="IPR027417">
    <property type="entry name" value="P-loop_NTPase"/>
</dbReference>
<dbReference type="AlphaFoldDB" id="A0A1F7XD06"/>
<dbReference type="SMART" id="SM00382">
    <property type="entry name" value="AAA"/>
    <property type="match status" value="1"/>
</dbReference>
<dbReference type="Proteomes" id="UP000179013">
    <property type="component" value="Unassembled WGS sequence"/>
</dbReference>
<name>A0A1F7XD06_9BACT</name>
<evidence type="ECO:0000256" key="1">
    <source>
        <dbReference type="ARBA" id="ARBA00004651"/>
    </source>
</evidence>
<dbReference type="Gene3D" id="3.40.50.300">
    <property type="entry name" value="P-loop containing nucleotide triphosphate hydrolases"/>
    <property type="match status" value="1"/>
</dbReference>
<dbReference type="PROSITE" id="PS50893">
    <property type="entry name" value="ABC_TRANSPORTER_2"/>
    <property type="match status" value="1"/>
</dbReference>
<reference evidence="9 10" key="1">
    <citation type="journal article" date="2016" name="Nat. Commun.">
        <title>Thousands of microbial genomes shed light on interconnected biogeochemical processes in an aquifer system.</title>
        <authorList>
            <person name="Anantharaman K."/>
            <person name="Brown C.T."/>
            <person name="Hug L.A."/>
            <person name="Sharon I."/>
            <person name="Castelle C.J."/>
            <person name="Probst A.J."/>
            <person name="Thomas B.C."/>
            <person name="Singh A."/>
            <person name="Wilkins M.J."/>
            <person name="Karaoz U."/>
            <person name="Brodie E.L."/>
            <person name="Williams K.H."/>
            <person name="Hubbard S.S."/>
            <person name="Banfield J.F."/>
        </authorList>
    </citation>
    <scope>NUCLEOTIDE SEQUENCE [LARGE SCALE GENOMIC DNA]</scope>
</reference>
<comment type="caution">
    <text evidence="9">The sequence shown here is derived from an EMBL/GenBank/DDBJ whole genome shotgun (WGS) entry which is preliminary data.</text>
</comment>
<feature type="transmembrane region" description="Helical" evidence="7">
    <location>
        <begin position="171"/>
        <end position="196"/>
    </location>
</feature>
<comment type="subcellular location">
    <subcellularLocation>
        <location evidence="1">Cell membrane</location>
        <topology evidence="1">Multi-pass membrane protein</topology>
    </subcellularLocation>
</comment>
<accession>A0A1F7XD06</accession>
<dbReference type="Gene3D" id="1.20.1560.10">
    <property type="entry name" value="ABC transporter type 1, transmembrane domain"/>
    <property type="match status" value="1"/>
</dbReference>
<evidence type="ECO:0000256" key="6">
    <source>
        <dbReference type="ARBA" id="ARBA00023136"/>
    </source>
</evidence>
<evidence type="ECO:0000313" key="10">
    <source>
        <dbReference type="Proteomes" id="UP000179013"/>
    </source>
</evidence>
<keyword evidence="2 7" id="KW-0812">Transmembrane</keyword>
<organism evidence="9 10">
    <name type="scientific">Candidatus Woesebacteria bacterium RBG_16_39_8b</name>
    <dbReference type="NCBI Taxonomy" id="1802482"/>
    <lineage>
        <taxon>Bacteria</taxon>
        <taxon>Candidatus Woeseibacteriota</taxon>
    </lineage>
</organism>
<evidence type="ECO:0000256" key="7">
    <source>
        <dbReference type="SAM" id="Phobius"/>
    </source>
</evidence>
<dbReference type="GO" id="GO:0034040">
    <property type="term" value="F:ATPase-coupled lipid transmembrane transporter activity"/>
    <property type="evidence" value="ECO:0007669"/>
    <property type="project" value="TreeGrafter"/>
</dbReference>
<dbReference type="GO" id="GO:0005524">
    <property type="term" value="F:ATP binding"/>
    <property type="evidence" value="ECO:0007669"/>
    <property type="project" value="UniProtKB-KW"/>
</dbReference>
<feature type="transmembrane region" description="Helical" evidence="7">
    <location>
        <begin position="277"/>
        <end position="300"/>
    </location>
</feature>
<dbReference type="EMBL" id="MGFU01000042">
    <property type="protein sequence ID" value="OGM12205.1"/>
    <property type="molecule type" value="Genomic_DNA"/>
</dbReference>
<dbReference type="InterPro" id="IPR003439">
    <property type="entry name" value="ABC_transporter-like_ATP-bd"/>
</dbReference>
<dbReference type="SUPFAM" id="SSF52540">
    <property type="entry name" value="P-loop containing nucleoside triphosphate hydrolases"/>
    <property type="match status" value="1"/>
</dbReference>
<feature type="domain" description="ABC transporter" evidence="8">
    <location>
        <begin position="369"/>
        <end position="610"/>
    </location>
</feature>
<keyword evidence="3" id="KW-0547">Nucleotide-binding</keyword>
<evidence type="ECO:0000256" key="2">
    <source>
        <dbReference type="ARBA" id="ARBA00022692"/>
    </source>
</evidence>
<evidence type="ECO:0000313" key="9">
    <source>
        <dbReference type="EMBL" id="OGM12205.1"/>
    </source>
</evidence>
<keyword evidence="4" id="KW-0067">ATP-binding</keyword>
<dbReference type="InterPro" id="IPR039421">
    <property type="entry name" value="Type_1_exporter"/>
</dbReference>
<dbReference type="PANTHER" id="PTHR24221">
    <property type="entry name" value="ATP-BINDING CASSETTE SUB-FAMILY B"/>
    <property type="match status" value="1"/>
</dbReference>
<dbReference type="GO" id="GO:0005886">
    <property type="term" value="C:plasma membrane"/>
    <property type="evidence" value="ECO:0007669"/>
    <property type="project" value="UniProtKB-SubCell"/>
</dbReference>
<keyword evidence="6 7" id="KW-0472">Membrane</keyword>
<dbReference type="InterPro" id="IPR003593">
    <property type="entry name" value="AAA+_ATPase"/>
</dbReference>
<evidence type="ECO:0000256" key="3">
    <source>
        <dbReference type="ARBA" id="ARBA00022741"/>
    </source>
</evidence>
<dbReference type="Pfam" id="PF00005">
    <property type="entry name" value="ABC_tran"/>
    <property type="match status" value="1"/>
</dbReference>
<dbReference type="InterPro" id="IPR036640">
    <property type="entry name" value="ABC1_TM_sf"/>
</dbReference>
<proteinExistence type="predicted"/>
<evidence type="ECO:0000259" key="8">
    <source>
        <dbReference type="PROSITE" id="PS50893"/>
    </source>
</evidence>
<dbReference type="GO" id="GO:0016887">
    <property type="term" value="F:ATP hydrolysis activity"/>
    <property type="evidence" value="ECO:0007669"/>
    <property type="project" value="InterPro"/>
</dbReference>
<evidence type="ECO:0000256" key="4">
    <source>
        <dbReference type="ARBA" id="ARBA00022840"/>
    </source>
</evidence>
<protein>
    <recommendedName>
        <fullName evidence="8">ABC transporter domain-containing protein</fullName>
    </recommendedName>
</protein>